<dbReference type="AlphaFoldDB" id="A0A0D0BJG9"/>
<gene>
    <name evidence="1" type="ORF">GYMLUDRAFT_253714</name>
</gene>
<evidence type="ECO:0000313" key="2">
    <source>
        <dbReference type="Proteomes" id="UP000053593"/>
    </source>
</evidence>
<dbReference type="HOGENOM" id="CLU_1816013_0_0_1"/>
<proteinExistence type="predicted"/>
<dbReference type="Proteomes" id="UP000053593">
    <property type="component" value="Unassembled WGS sequence"/>
</dbReference>
<sequence>MERTNCPASSKFHRMIAYLQEVFKAHNISDPLSNSSPTQFSRSESLPSTPSFFAIISLLFASSALRDWLKLIVIGGFFETCRRLATTSYSELLSSFRLEALFDDDDPTYGKFLPSVDDDLAFPATFVEEHTGGRSSCRQRSQ</sequence>
<dbReference type="OrthoDB" id="10251412at2759"/>
<evidence type="ECO:0000313" key="1">
    <source>
        <dbReference type="EMBL" id="KIK49674.1"/>
    </source>
</evidence>
<organism evidence="1 2">
    <name type="scientific">Collybiopsis luxurians FD-317 M1</name>
    <dbReference type="NCBI Taxonomy" id="944289"/>
    <lineage>
        <taxon>Eukaryota</taxon>
        <taxon>Fungi</taxon>
        <taxon>Dikarya</taxon>
        <taxon>Basidiomycota</taxon>
        <taxon>Agaricomycotina</taxon>
        <taxon>Agaricomycetes</taxon>
        <taxon>Agaricomycetidae</taxon>
        <taxon>Agaricales</taxon>
        <taxon>Marasmiineae</taxon>
        <taxon>Omphalotaceae</taxon>
        <taxon>Collybiopsis</taxon>
        <taxon>Collybiopsis luxurians</taxon>
    </lineage>
</organism>
<keyword evidence="2" id="KW-1185">Reference proteome</keyword>
<reference evidence="1 2" key="1">
    <citation type="submission" date="2014-04" db="EMBL/GenBank/DDBJ databases">
        <title>Evolutionary Origins and Diversification of the Mycorrhizal Mutualists.</title>
        <authorList>
            <consortium name="DOE Joint Genome Institute"/>
            <consortium name="Mycorrhizal Genomics Consortium"/>
            <person name="Kohler A."/>
            <person name="Kuo A."/>
            <person name="Nagy L.G."/>
            <person name="Floudas D."/>
            <person name="Copeland A."/>
            <person name="Barry K.W."/>
            <person name="Cichocki N."/>
            <person name="Veneault-Fourrey C."/>
            <person name="LaButti K."/>
            <person name="Lindquist E.A."/>
            <person name="Lipzen A."/>
            <person name="Lundell T."/>
            <person name="Morin E."/>
            <person name="Murat C."/>
            <person name="Riley R."/>
            <person name="Ohm R."/>
            <person name="Sun H."/>
            <person name="Tunlid A."/>
            <person name="Henrissat B."/>
            <person name="Grigoriev I.V."/>
            <person name="Hibbett D.S."/>
            <person name="Martin F."/>
        </authorList>
    </citation>
    <scope>NUCLEOTIDE SEQUENCE [LARGE SCALE GENOMIC DNA]</scope>
    <source>
        <strain evidence="1 2">FD-317 M1</strain>
    </source>
</reference>
<dbReference type="EMBL" id="KN835127">
    <property type="protein sequence ID" value="KIK49674.1"/>
    <property type="molecule type" value="Genomic_DNA"/>
</dbReference>
<accession>A0A0D0BJG9</accession>
<protein>
    <submittedName>
        <fullName evidence="1">Uncharacterized protein</fullName>
    </submittedName>
</protein>
<name>A0A0D0BJG9_9AGAR</name>